<evidence type="ECO:0000256" key="7">
    <source>
        <dbReference type="ARBA" id="ARBA00022840"/>
    </source>
</evidence>
<evidence type="ECO:0000313" key="13">
    <source>
        <dbReference type="Proteomes" id="UP000602647"/>
    </source>
</evidence>
<dbReference type="PANTHER" id="PTHR43553">
    <property type="entry name" value="HEAVY METAL TRANSPORTER"/>
    <property type="match status" value="1"/>
</dbReference>
<dbReference type="PROSITE" id="PS00211">
    <property type="entry name" value="ABC_TRANSPORTER_1"/>
    <property type="match status" value="1"/>
</dbReference>
<dbReference type="InterPro" id="IPR003439">
    <property type="entry name" value="ABC_transporter-like_ATP-bd"/>
</dbReference>
<dbReference type="GO" id="GO:0005524">
    <property type="term" value="F:ATP binding"/>
    <property type="evidence" value="ECO:0007669"/>
    <property type="project" value="UniProtKB-KW"/>
</dbReference>
<dbReference type="AlphaFoldDB" id="A0A923SPV9"/>
<dbReference type="CDD" id="cd03226">
    <property type="entry name" value="ABC_cobalt_CbiO_domain2"/>
    <property type="match status" value="1"/>
</dbReference>
<dbReference type="RefSeq" id="WP_187302111.1">
    <property type="nucleotide sequence ID" value="NZ_JACRYT010000002.1"/>
</dbReference>
<evidence type="ECO:0000259" key="11">
    <source>
        <dbReference type="PROSITE" id="PS50893"/>
    </source>
</evidence>
<keyword evidence="4" id="KW-1003">Cell membrane</keyword>
<dbReference type="GO" id="GO:0016887">
    <property type="term" value="F:ATP hydrolysis activity"/>
    <property type="evidence" value="ECO:0007669"/>
    <property type="project" value="InterPro"/>
</dbReference>
<keyword evidence="7 12" id="KW-0067">ATP-binding</keyword>
<keyword evidence="8" id="KW-1278">Translocase</keyword>
<feature type="domain" description="ABC transporter" evidence="11">
    <location>
        <begin position="264"/>
        <end position="490"/>
    </location>
</feature>
<comment type="function">
    <text evidence="10">Probably part of an ABC transporter complex. Responsible for energy coupling to the transport system.</text>
</comment>
<dbReference type="Pfam" id="PF00005">
    <property type="entry name" value="ABC_tran"/>
    <property type="match status" value="2"/>
</dbReference>
<evidence type="ECO:0000256" key="4">
    <source>
        <dbReference type="ARBA" id="ARBA00022475"/>
    </source>
</evidence>
<dbReference type="EMBL" id="JACRYT010000002">
    <property type="protein sequence ID" value="MBC6678987.1"/>
    <property type="molecule type" value="Genomic_DNA"/>
</dbReference>
<feature type="domain" description="ABC transporter" evidence="11">
    <location>
        <begin position="2"/>
        <end position="242"/>
    </location>
</feature>
<comment type="subcellular location">
    <subcellularLocation>
        <location evidence="1">Cell membrane</location>
        <topology evidence="1">Peripheral membrane protein</topology>
    </subcellularLocation>
</comment>
<dbReference type="GO" id="GO:0042626">
    <property type="term" value="F:ATPase-coupled transmembrane transporter activity"/>
    <property type="evidence" value="ECO:0007669"/>
    <property type="project" value="TreeGrafter"/>
</dbReference>
<evidence type="ECO:0000256" key="8">
    <source>
        <dbReference type="ARBA" id="ARBA00022967"/>
    </source>
</evidence>
<keyword evidence="3" id="KW-0813">Transport</keyword>
<dbReference type="CDD" id="cd03225">
    <property type="entry name" value="ABC_cobalt_CbiO_domain1"/>
    <property type="match status" value="1"/>
</dbReference>
<keyword evidence="9" id="KW-0472">Membrane</keyword>
<dbReference type="InterPro" id="IPR027417">
    <property type="entry name" value="P-loop_NTPase"/>
</dbReference>
<name>A0A923SPV9_9FIRM</name>
<dbReference type="InterPro" id="IPR017871">
    <property type="entry name" value="ABC_transporter-like_CS"/>
</dbReference>
<dbReference type="SMART" id="SM00382">
    <property type="entry name" value="AAA"/>
    <property type="match status" value="2"/>
</dbReference>
<sequence>MIEFQNVSFAYENGDHAGQLHNINFTIPDGQVVLLCGESGCGKTTLTRLLNGLIPNYYEGRLEGSVFIDGKSIVEKPLYEIASLTGSVFQNPRSQFFAVDTNSELAFGCENLGIAENEIIARMKRTVAELHIETLMDRSIFALSGGEKQKIACASAAMMEPEVFVLDEPSSNLDIKSIRELAEVITLWKNQGKTILIAEHRLSYLMDLADRVLYMKDGQIENDFSIADFRKIPPDEISRMGLRSLYPVTFHNHHTFTAKNKDEIILSDFRFAYAESLVLKVEHLVIPQGSIVGVIGNNGAGKTTFARCLCGLEKKASGAITIKGKTYLRKKRLNQCYMVMQNPSHQLFTEDVLDEVLLSMDGDEEENRPIAEKILSDLNLTPFTERHPMSLSGGQQQRVAVASAVASGREIMIFDEPTSGLDFRHMEEVAKVLRKLQKAGKTLFIITHDPELIERCCDYFIFIENGEVSWHGGWNLQNKQQLELFFGPQRKRR</sequence>
<dbReference type="PANTHER" id="PTHR43553:SF23">
    <property type="entry name" value="ABC TRANSPORTER ATP-BINDING COMPONENT"/>
    <property type="match status" value="1"/>
</dbReference>
<dbReference type="PROSITE" id="PS50893">
    <property type="entry name" value="ABC_TRANSPORTER_2"/>
    <property type="match status" value="2"/>
</dbReference>
<keyword evidence="5" id="KW-0677">Repeat</keyword>
<proteinExistence type="inferred from homology"/>
<dbReference type="InterPro" id="IPR015856">
    <property type="entry name" value="ABC_transpr_CbiO/EcfA_su"/>
</dbReference>
<evidence type="ECO:0000313" key="12">
    <source>
        <dbReference type="EMBL" id="MBC6678987.1"/>
    </source>
</evidence>
<dbReference type="InterPro" id="IPR003593">
    <property type="entry name" value="AAA+_ATPase"/>
</dbReference>
<evidence type="ECO:0000256" key="2">
    <source>
        <dbReference type="ARBA" id="ARBA00005417"/>
    </source>
</evidence>
<comment type="caution">
    <text evidence="12">The sequence shown here is derived from an EMBL/GenBank/DDBJ whole genome shotgun (WGS) entry which is preliminary data.</text>
</comment>
<gene>
    <name evidence="12" type="ORF">H9L42_04000</name>
</gene>
<protein>
    <submittedName>
        <fullName evidence="12">Energy-coupling factor ABC transporter ATP-binding protein</fullName>
    </submittedName>
</protein>
<keyword evidence="6" id="KW-0547">Nucleotide-binding</keyword>
<accession>A0A923SPV9</accession>
<evidence type="ECO:0000256" key="1">
    <source>
        <dbReference type="ARBA" id="ARBA00004202"/>
    </source>
</evidence>
<dbReference type="Proteomes" id="UP000602647">
    <property type="component" value="Unassembled WGS sequence"/>
</dbReference>
<keyword evidence="13" id="KW-1185">Reference proteome</keyword>
<evidence type="ECO:0000256" key="6">
    <source>
        <dbReference type="ARBA" id="ARBA00022741"/>
    </source>
</evidence>
<evidence type="ECO:0000256" key="3">
    <source>
        <dbReference type="ARBA" id="ARBA00022448"/>
    </source>
</evidence>
<reference evidence="12" key="1">
    <citation type="submission" date="2020-08" db="EMBL/GenBank/DDBJ databases">
        <title>Genome public.</title>
        <authorList>
            <person name="Liu C."/>
            <person name="Sun Q."/>
        </authorList>
    </citation>
    <scope>NUCLEOTIDE SEQUENCE</scope>
    <source>
        <strain evidence="12">BX12</strain>
    </source>
</reference>
<evidence type="ECO:0000256" key="10">
    <source>
        <dbReference type="ARBA" id="ARBA00025157"/>
    </source>
</evidence>
<dbReference type="InterPro" id="IPR050095">
    <property type="entry name" value="ECF_ABC_transporter_ATP-bd"/>
</dbReference>
<dbReference type="GO" id="GO:0043190">
    <property type="term" value="C:ATP-binding cassette (ABC) transporter complex"/>
    <property type="evidence" value="ECO:0007669"/>
    <property type="project" value="TreeGrafter"/>
</dbReference>
<comment type="similarity">
    <text evidence="2">Belongs to the ABC transporter superfamily.</text>
</comment>
<evidence type="ECO:0000256" key="9">
    <source>
        <dbReference type="ARBA" id="ARBA00023136"/>
    </source>
</evidence>
<organism evidence="12 13">
    <name type="scientific">Zhenpiania hominis</name>
    <dbReference type="NCBI Taxonomy" id="2763644"/>
    <lineage>
        <taxon>Bacteria</taxon>
        <taxon>Bacillati</taxon>
        <taxon>Bacillota</taxon>
        <taxon>Clostridia</taxon>
        <taxon>Peptostreptococcales</taxon>
        <taxon>Anaerovoracaceae</taxon>
        <taxon>Zhenpiania</taxon>
    </lineage>
</organism>
<dbReference type="Gene3D" id="3.40.50.300">
    <property type="entry name" value="P-loop containing nucleotide triphosphate hydrolases"/>
    <property type="match status" value="2"/>
</dbReference>
<dbReference type="SUPFAM" id="SSF52540">
    <property type="entry name" value="P-loop containing nucleoside triphosphate hydrolases"/>
    <property type="match status" value="2"/>
</dbReference>
<evidence type="ECO:0000256" key="5">
    <source>
        <dbReference type="ARBA" id="ARBA00022737"/>
    </source>
</evidence>